<evidence type="ECO:0000313" key="4">
    <source>
        <dbReference type="EMBL" id="MBM7584377.1"/>
    </source>
</evidence>
<dbReference type="PANTHER" id="PTHR39161:SF1">
    <property type="entry name" value="ADAPTER PROTEIN MECA 1"/>
    <property type="match status" value="1"/>
</dbReference>
<dbReference type="EMBL" id="JAFBDZ010000001">
    <property type="protein sequence ID" value="MBM7584377.1"/>
    <property type="molecule type" value="Genomic_DNA"/>
</dbReference>
<dbReference type="Proteomes" id="UP001646157">
    <property type="component" value="Unassembled WGS sequence"/>
</dbReference>
<accession>A0ABS2N932</accession>
<keyword evidence="5" id="KW-1185">Reference proteome</keyword>
<evidence type="ECO:0000256" key="2">
    <source>
        <dbReference type="ARBA" id="ARBA00011738"/>
    </source>
</evidence>
<dbReference type="Gene3D" id="3.30.70.1950">
    <property type="match status" value="1"/>
</dbReference>
<dbReference type="PANTHER" id="PTHR39161">
    <property type="entry name" value="ADAPTER PROTEIN MECA"/>
    <property type="match status" value="1"/>
</dbReference>
<protein>
    <submittedName>
        <fullName evidence="4">Adapter protein MecA 1/2</fullName>
    </submittedName>
</protein>
<comment type="subunit">
    <text evidence="2">Homodimer.</text>
</comment>
<dbReference type="Pfam" id="PF05389">
    <property type="entry name" value="MecA"/>
    <property type="match status" value="1"/>
</dbReference>
<comment type="caution">
    <text evidence="4">The sequence shown here is derived from an EMBL/GenBank/DDBJ whole genome shotgun (WGS) entry which is preliminary data.</text>
</comment>
<comment type="similarity">
    <text evidence="1">Belongs to the MecA family.</text>
</comment>
<dbReference type="InterPro" id="IPR008681">
    <property type="entry name" value="Neg-reg_MecA"/>
</dbReference>
<sequence>MKVERLSANKVKFSITIDELEDKGLLDNDQWRESLIWHDLFEEMLDEIQDLYGLDSTSAVTVEIHSLNSNEMTLIVTLDIEDLYEDDYVTVIEKKTPIHQYIFEFDSIEDVISLSHRMKHIEDQGVTSLYYKEGHYYLIFHNWDSKLHPVVGALGCEYGRISCETVYVLEEYGKVILKNYALKKITSFFSIE</sequence>
<evidence type="ECO:0000313" key="5">
    <source>
        <dbReference type="Proteomes" id="UP001646157"/>
    </source>
</evidence>
<evidence type="ECO:0000256" key="1">
    <source>
        <dbReference type="ARBA" id="ARBA00005397"/>
    </source>
</evidence>
<gene>
    <name evidence="4" type="ORF">JOC86_000914</name>
</gene>
<reference evidence="4 5" key="1">
    <citation type="submission" date="2021-01" db="EMBL/GenBank/DDBJ databases">
        <title>Genomic Encyclopedia of Type Strains, Phase IV (KMG-IV): sequencing the most valuable type-strain genomes for metagenomic binning, comparative biology and taxonomic classification.</title>
        <authorList>
            <person name="Goeker M."/>
        </authorList>
    </citation>
    <scope>NUCLEOTIDE SEQUENCE [LARGE SCALE GENOMIC DNA]</scope>
    <source>
        <strain evidence="4 5">DSM 24834</strain>
    </source>
</reference>
<name>A0ABS2N932_9BACI</name>
<dbReference type="RefSeq" id="WP_205168539.1">
    <property type="nucleotide sequence ID" value="NZ_JAFBDZ010000001.1"/>
</dbReference>
<evidence type="ECO:0000256" key="3">
    <source>
        <dbReference type="ARBA" id="ARBA00023287"/>
    </source>
</evidence>
<organism evidence="4 5">
    <name type="scientific">Rossellomorea pakistanensis</name>
    <dbReference type="NCBI Taxonomy" id="992288"/>
    <lineage>
        <taxon>Bacteria</taxon>
        <taxon>Bacillati</taxon>
        <taxon>Bacillota</taxon>
        <taxon>Bacilli</taxon>
        <taxon>Bacillales</taxon>
        <taxon>Bacillaceae</taxon>
        <taxon>Rossellomorea</taxon>
    </lineage>
</organism>
<keyword evidence="3" id="KW-0178">Competence</keyword>
<proteinExistence type="inferred from homology"/>
<dbReference type="InterPro" id="IPR038471">
    <property type="entry name" value="MecA_C_sf"/>
</dbReference>